<dbReference type="EMBL" id="BLXT01004484">
    <property type="protein sequence ID" value="GFO13280.1"/>
    <property type="molecule type" value="Genomic_DNA"/>
</dbReference>
<evidence type="ECO:0000256" key="1">
    <source>
        <dbReference type="SAM" id="MobiDB-lite"/>
    </source>
</evidence>
<feature type="compositionally biased region" description="Polar residues" evidence="1">
    <location>
        <begin position="16"/>
        <end position="29"/>
    </location>
</feature>
<keyword evidence="3" id="KW-1185">Reference proteome</keyword>
<sequence length="161" mass="18450">MLTSTPPGKKIGMRRGQTSSTKYSPTWEETSAKEVKKQESRISVTLPLQGHRPAQTGLEVPLFPHGKRRICRTVSDFKSRTNTVLMEMEKAYIRRTMWHRTIESGLCLPMLIDRDGDTQLWIFIVENASVLINHFEANEQSNVKEKKGKIEFSRTGFEPVT</sequence>
<name>A0AAV4B126_9GAST</name>
<reference evidence="2 3" key="1">
    <citation type="journal article" date="2021" name="Elife">
        <title>Chloroplast acquisition without the gene transfer in kleptoplastic sea slugs, Plakobranchus ocellatus.</title>
        <authorList>
            <person name="Maeda T."/>
            <person name="Takahashi S."/>
            <person name="Yoshida T."/>
            <person name="Shimamura S."/>
            <person name="Takaki Y."/>
            <person name="Nagai Y."/>
            <person name="Toyoda A."/>
            <person name="Suzuki Y."/>
            <person name="Arimoto A."/>
            <person name="Ishii H."/>
            <person name="Satoh N."/>
            <person name="Nishiyama T."/>
            <person name="Hasebe M."/>
            <person name="Maruyama T."/>
            <person name="Minagawa J."/>
            <person name="Obokata J."/>
            <person name="Shigenobu S."/>
        </authorList>
    </citation>
    <scope>NUCLEOTIDE SEQUENCE [LARGE SCALE GENOMIC DNA]</scope>
</reference>
<evidence type="ECO:0000313" key="2">
    <source>
        <dbReference type="EMBL" id="GFO13280.1"/>
    </source>
</evidence>
<comment type="caution">
    <text evidence="2">The sequence shown here is derived from an EMBL/GenBank/DDBJ whole genome shotgun (WGS) entry which is preliminary data.</text>
</comment>
<proteinExistence type="predicted"/>
<dbReference type="Proteomes" id="UP000735302">
    <property type="component" value="Unassembled WGS sequence"/>
</dbReference>
<organism evidence="2 3">
    <name type="scientific">Plakobranchus ocellatus</name>
    <dbReference type="NCBI Taxonomy" id="259542"/>
    <lineage>
        <taxon>Eukaryota</taxon>
        <taxon>Metazoa</taxon>
        <taxon>Spiralia</taxon>
        <taxon>Lophotrochozoa</taxon>
        <taxon>Mollusca</taxon>
        <taxon>Gastropoda</taxon>
        <taxon>Heterobranchia</taxon>
        <taxon>Euthyneura</taxon>
        <taxon>Panpulmonata</taxon>
        <taxon>Sacoglossa</taxon>
        <taxon>Placobranchoidea</taxon>
        <taxon>Plakobranchidae</taxon>
        <taxon>Plakobranchus</taxon>
    </lineage>
</organism>
<dbReference type="AlphaFoldDB" id="A0AAV4B126"/>
<evidence type="ECO:0000313" key="3">
    <source>
        <dbReference type="Proteomes" id="UP000735302"/>
    </source>
</evidence>
<accession>A0AAV4B126</accession>
<protein>
    <submittedName>
        <fullName evidence="2">Uncharacterized protein</fullName>
    </submittedName>
</protein>
<feature type="region of interest" description="Disordered" evidence="1">
    <location>
        <begin position="1"/>
        <end position="29"/>
    </location>
</feature>
<gene>
    <name evidence="2" type="ORF">PoB_003978500</name>
</gene>